<protein>
    <recommendedName>
        <fullName evidence="2">VWFA domain-containing protein</fullName>
    </recommendedName>
</protein>
<dbReference type="SUPFAM" id="SSF52540">
    <property type="entry name" value="P-loop containing nucleoside triphosphate hydrolases"/>
    <property type="match status" value="1"/>
</dbReference>
<evidence type="ECO:0000259" key="2">
    <source>
        <dbReference type="PROSITE" id="PS50234"/>
    </source>
</evidence>
<feature type="compositionally biased region" description="Polar residues" evidence="1">
    <location>
        <begin position="171"/>
        <end position="181"/>
    </location>
</feature>
<dbReference type="GO" id="GO:0032991">
    <property type="term" value="C:protein-containing complex"/>
    <property type="evidence" value="ECO:0007669"/>
    <property type="project" value="UniProtKB-ARBA"/>
</dbReference>
<dbReference type="Gene3D" id="3.40.50.300">
    <property type="entry name" value="P-loop containing nucleotide triphosphate hydrolases"/>
    <property type="match status" value="1"/>
</dbReference>
<dbReference type="Gene3D" id="2.30.30.140">
    <property type="match status" value="1"/>
</dbReference>
<accession>A0A6A7FZI6</accession>
<feature type="region of interest" description="Disordered" evidence="1">
    <location>
        <begin position="1"/>
        <end position="202"/>
    </location>
</feature>
<dbReference type="Gene3D" id="3.40.50.410">
    <property type="entry name" value="von Willebrand factor, type A domain"/>
    <property type="match status" value="1"/>
</dbReference>
<dbReference type="EMBL" id="IACT01004853">
    <property type="protein sequence ID" value="LAC24028.1"/>
    <property type="molecule type" value="mRNA"/>
</dbReference>
<dbReference type="Pfam" id="PF13519">
    <property type="entry name" value="VWA_2"/>
    <property type="match status" value="1"/>
</dbReference>
<evidence type="ECO:0000313" key="3">
    <source>
        <dbReference type="EMBL" id="LAC24028.1"/>
    </source>
</evidence>
<name>A0A6A7FZI6_9CRUS</name>
<dbReference type="PANTHER" id="PTHR22796:SF1">
    <property type="entry name" value="VWFA DOMAIN-CONTAINING PROTEIN"/>
    <property type="match status" value="1"/>
</dbReference>
<proteinExistence type="evidence at transcript level"/>
<feature type="compositionally biased region" description="Basic and acidic residues" evidence="1">
    <location>
        <begin position="134"/>
        <end position="146"/>
    </location>
</feature>
<feature type="region of interest" description="Disordered" evidence="1">
    <location>
        <begin position="624"/>
        <end position="653"/>
    </location>
</feature>
<feature type="domain" description="VWFA" evidence="2">
    <location>
        <begin position="2413"/>
        <end position="2599"/>
    </location>
</feature>
<dbReference type="InterPro" id="IPR002035">
    <property type="entry name" value="VWF_A"/>
</dbReference>
<feature type="region of interest" description="Disordered" evidence="1">
    <location>
        <begin position="217"/>
        <end position="255"/>
    </location>
</feature>
<organism evidence="3">
    <name type="scientific">Hirondellea gigas</name>
    <dbReference type="NCBI Taxonomy" id="1518452"/>
    <lineage>
        <taxon>Eukaryota</taxon>
        <taxon>Metazoa</taxon>
        <taxon>Ecdysozoa</taxon>
        <taxon>Arthropoda</taxon>
        <taxon>Crustacea</taxon>
        <taxon>Multicrustacea</taxon>
        <taxon>Malacostraca</taxon>
        <taxon>Eumalacostraca</taxon>
        <taxon>Peracarida</taxon>
        <taxon>Amphipoda</taxon>
        <taxon>Amphilochidea</taxon>
        <taxon>Lysianassida</taxon>
        <taxon>Lysianassidira</taxon>
        <taxon>Lysianassoidea</taxon>
        <taxon>Lysianassidae</taxon>
        <taxon>Hirondellea</taxon>
    </lineage>
</organism>
<dbReference type="SUPFAM" id="SSF53300">
    <property type="entry name" value="vWA-like"/>
    <property type="match status" value="1"/>
</dbReference>
<feature type="compositionally biased region" description="Basic and acidic residues" evidence="1">
    <location>
        <begin position="18"/>
        <end position="32"/>
    </location>
</feature>
<dbReference type="GO" id="GO:0005694">
    <property type="term" value="C:chromosome"/>
    <property type="evidence" value="ECO:0007669"/>
    <property type="project" value="UniProtKB-ARBA"/>
</dbReference>
<sequence>MNPFTLLSSSPSNESDSDSGRETDLLEIKDVATGDNSGPESVISSSSEASDDSSAVDAGISSVSERDEVPVLNSDESVDKSSPDQNPPRYDDGQAVVGGMKPESDQCGGGDTPQVENYGASDVPTPDSTPISDTEYRHNAGLEGRELIAGSASRTSTETPGEVAPEEVNAGTINGNPGQSDNETDRSSMCDEDSTVEADEDSSFGLDFASKVQLSPLSSATRRKTSGTAAEQCERKSIDSSSGLELESPVNNESDEFDETKAFFENDSLEKFPLSPIDIEFEQNLPFRSYRFIKTVAQEWHDSFNLKQFVPRSEVVKFCSNIFENSVAENGSQINFQQLNAKNLAIRGIFGHKDEICILLSALLSIDEKYHGSLKKYLYNNFTEGLTGFQKENSDLFLFYWPSDDFGSKIDIENRAVVFLRYLIDLSGEVITMIDSDEVELLKQDREVENTITDLKLVTIQDTKFEFSAKQGLPISLSSLYYSSFITFEGSIAGFCSSKFRPSQIITGSLKTSFQPNRHAVIGFLQEKATKFKLVFADGMTNPSLESFVKFVFPDRFRWFEDKKRALEKEFEAFGIEEKTKSHREHREMFLREICLRDQNGILKFCSDFPNLKYLATFFTEFESSGGSRPVSSVDSELPQEQPSARVSSSFESQCGCGTPNRDLDSSTNEHHFGSANIDKRSECKQYDDDRGVNDLPCSSTCFGVTKERGEAPNISEATAASSFVGTSFGDIIRDAFENLPTPSFLKENHVILYAEPGQNNETKESLRRNIAVEPNHRSSRSAAAGFKCGSPCDVQWGSTWYGAEILHIDGDKQRIRIHYIGHPDHFDEWMQIDSSRLSEAQTHCLTPGAHWDTGSTLDVRDRYRDKWRPARVLCKLYQRSGLRIHYFGHSSWYDSNEDILFSSDRFAFRGTRCETVASSLPSTVLDLYHSNVLAKTIFPKRSDDEIIEELQKWKDKSYSDFYEDSYASYPVFDKFRRSRPTKANLDKRISKTLSRLQKNPDDSLVTSYFVPVADSLIESSIEEHYRSSRGASYWHDRFITSLRVELNRTMDDMWKQLRQVVSTDMENFLEAADSKSDEELLDLKIESVLCQPRELQIKFREEVRTQDRTELDFFRLRIDSDRKQSLRTAQIFFPLPVGKLEISGAIRKVFSLDREKLSLHSDHVIVVFEVDGVTHICVSGSKHDRHIHSLGTRFDLVALDELSRRLFLYSASRNTLDCFQLSAGHACEIAAIIKVVALHMDLSFSVKAMHVLSTAKQSARRLCVISSDSKALLFDIETGVLDARFDLQEDFVHSLVSPDGIFLMLFSVVSNNVVIRVFVVSGMKHGIEASLGDCILSTELKIFRPNMIDSIQVFNNRSFIQLAAIDPISKQIKTYVCDTKTATTRSKFEQTHVEDDSSSKIISTKIDYFGLAMNKFAIDTPSNPKGLCFESRFVLSDALAEQLSEQKRFRGLDAETNRFTKLITERVRDETRKSEIEWISTGCVLKDLYISSEPSKIGAGNFIRTLICAVPIQIARAENGQFLLMNDGLDDYEHFESRLTLMDLYGGIHFGLLDALFNEHTGPVKVVSSMGPQNSGKSYTLNHLKGTYFAQSGQACTDGIWLSIRIDRVKETDVMYVFLDVEGLGSLNSPEADTLIAVFVAAISNLTVFKSEKVIAASTRATFNRFQIGVGKISGDPQLFNGSLCMIINNVLPNDRKSVKAGFENTMAHIMENTPEEKNFLAKMYQGSYQVSTLDPINTRGFFSGFRLIDDLLEDKEIKFHSGASFCDRIKLLMAKMHLNDYQPLSVQLIKFRVQLLEKFLDTAVETSQMSASIGDSTTLICFDTNEPIPEVSLERISEVFESKIQPDSKIPLDLSRKVAETTIDSDFSLVDTRDNHLALFTKLHSICERTQQNMDEYSALFRQYLEVVITRRELLIQKWVDVNTVNFNRDVPEFDALSEAIKEKFLAIRKKFAPCDMKCTRCNFYCLLPPQHHDQDPVAHDCLLGSLGDNVDHNCESLCSHCEVNLNRLCRLKAGHADNHDCIEMKHLCSFECELKDYQKCDIRCSGKVDHESLEHLCKAVHLCKENCSAPSCNQLCKVRYDSDEYKNGEHTHDCGNPECCDDCETFTRNRCGRPCKQGHFHSGKHLCSTDHLCPNDCQKRGTCSYTVLARQKEVNYHSRSGVVIPHTPFKQCHAARNLCNLRIPPGEDSHDGPCECAVVMHTCDNKCDLCGYFCHEAVGHKEQGIVCRTEHGNMRDGKIVSEEESAEIDGITLVSGEGTTVIESCQTFCQSRGRGHLHIISCQNTDPRLCPQEFKKRHGTSARIAREHARPYDTVTHEEYFRLSKWQDPVDLQDVKASFTLCRHYCAHPSHQNGSFQYKDSRDLDEEESKGKFYCVREVLHNPVKALSAAGCSVSLDGHEYKCEHQGPLHLIFCLDMSSSMNSADFKPQLLFQNSRNLLANNLGCVYEKLINFLRQRVAQSIDEKMSVIVFNHQANLIVDRKPLFVLDESLLKNYPPSGGTSFYAALEMAKATIHSDEATAIIFLSDGEDFGNVLDLIDTLKEKTADFQIHTVFFGPNGGGELLRKMKDKTGKGTFQTCDGDIALEKHFSTLVKSLASTLVAVVPAVAADLVPMAPN</sequence>
<dbReference type="InterPro" id="IPR016197">
    <property type="entry name" value="Chromo-like_dom_sf"/>
</dbReference>
<dbReference type="PANTHER" id="PTHR22796">
    <property type="entry name" value="URG4-RELATED"/>
    <property type="match status" value="1"/>
</dbReference>
<dbReference type="PROSITE" id="PS50234">
    <property type="entry name" value="VWFA"/>
    <property type="match status" value="1"/>
</dbReference>
<feature type="compositionally biased region" description="Acidic residues" evidence="1">
    <location>
        <begin position="190"/>
        <end position="202"/>
    </location>
</feature>
<dbReference type="CDD" id="cd00198">
    <property type="entry name" value="vWFA"/>
    <property type="match status" value="1"/>
</dbReference>
<dbReference type="InterPro" id="IPR027417">
    <property type="entry name" value="P-loop_NTPase"/>
</dbReference>
<feature type="compositionally biased region" description="Low complexity" evidence="1">
    <location>
        <begin position="37"/>
        <end position="63"/>
    </location>
</feature>
<reference evidence="3" key="1">
    <citation type="submission" date="2017-11" db="EMBL/GenBank/DDBJ databases">
        <title>The sensing device of the deep-sea amphipod.</title>
        <authorList>
            <person name="Kobayashi H."/>
            <person name="Nagahama T."/>
            <person name="Arai W."/>
            <person name="Sasagawa Y."/>
            <person name="Umeda M."/>
            <person name="Hayashi T."/>
            <person name="Nikaido I."/>
            <person name="Watanabe H."/>
            <person name="Oguri K."/>
            <person name="Kitazato H."/>
            <person name="Fujioka K."/>
            <person name="Kido Y."/>
            <person name="Takami H."/>
        </authorList>
    </citation>
    <scope>NUCLEOTIDE SEQUENCE</scope>
    <source>
        <tissue evidence="3">Whole body</tissue>
    </source>
</reference>
<dbReference type="SUPFAM" id="SSF54160">
    <property type="entry name" value="Chromo domain-like"/>
    <property type="match status" value="1"/>
</dbReference>
<dbReference type="InterPro" id="IPR036465">
    <property type="entry name" value="vWFA_dom_sf"/>
</dbReference>
<evidence type="ECO:0000256" key="1">
    <source>
        <dbReference type="SAM" id="MobiDB-lite"/>
    </source>
</evidence>